<dbReference type="AlphaFoldDB" id="A0A3P6RSS8"/>
<keyword evidence="3" id="KW-1185">Reference proteome</keyword>
<evidence type="ECO:0000256" key="1">
    <source>
        <dbReference type="SAM" id="MobiDB-lite"/>
    </source>
</evidence>
<protein>
    <submittedName>
        <fullName evidence="2">Uncharacterized protein</fullName>
    </submittedName>
</protein>
<proteinExistence type="predicted"/>
<evidence type="ECO:0000313" key="3">
    <source>
        <dbReference type="Proteomes" id="UP000271889"/>
    </source>
</evidence>
<accession>A0A3P6RSS8</accession>
<organism evidence="2 3">
    <name type="scientific">Cylicostephanus goldi</name>
    <name type="common">Nematode worm</name>
    <dbReference type="NCBI Taxonomy" id="71465"/>
    <lineage>
        <taxon>Eukaryota</taxon>
        <taxon>Metazoa</taxon>
        <taxon>Ecdysozoa</taxon>
        <taxon>Nematoda</taxon>
        <taxon>Chromadorea</taxon>
        <taxon>Rhabditida</taxon>
        <taxon>Rhabditina</taxon>
        <taxon>Rhabditomorpha</taxon>
        <taxon>Strongyloidea</taxon>
        <taxon>Strongylidae</taxon>
        <taxon>Cylicostephanus</taxon>
    </lineage>
</organism>
<feature type="non-terminal residue" evidence="2">
    <location>
        <position position="1"/>
    </location>
</feature>
<name>A0A3P6RSS8_CYLGO</name>
<feature type="region of interest" description="Disordered" evidence="1">
    <location>
        <begin position="121"/>
        <end position="158"/>
    </location>
</feature>
<dbReference type="Proteomes" id="UP000271889">
    <property type="component" value="Unassembled WGS sequence"/>
</dbReference>
<feature type="region of interest" description="Disordered" evidence="1">
    <location>
        <begin position="196"/>
        <end position="219"/>
    </location>
</feature>
<sequence length="219" mass="22783">APTTTTDPLRPGEISERITNLSLETRVPPSTAPSTLTSSNNSAVNLGLLTTASSPMFSVPPPTGPQTPLPVRKTSAVTTPILSQPPPPSASAERRTSFSLIQQVAPPPVVAQPPPITVIAPPPAPIGASTANNPSPITPQFPKYASPRNRWDAPPPAVPNFSIPPPSVPPPSLVLPNLYVPTIVTVPPPIIPLLPNTSVPPPHIAPTNLPPPGWQPRPK</sequence>
<reference evidence="2 3" key="1">
    <citation type="submission" date="2018-11" db="EMBL/GenBank/DDBJ databases">
        <authorList>
            <consortium name="Pathogen Informatics"/>
        </authorList>
    </citation>
    <scope>NUCLEOTIDE SEQUENCE [LARGE SCALE GENOMIC DNA]</scope>
</reference>
<dbReference type="EMBL" id="UYRV01011026">
    <property type="protein sequence ID" value="VDK57860.1"/>
    <property type="molecule type" value="Genomic_DNA"/>
</dbReference>
<evidence type="ECO:0000313" key="2">
    <source>
        <dbReference type="EMBL" id="VDK57860.1"/>
    </source>
</evidence>
<gene>
    <name evidence="2" type="ORF">CGOC_LOCUS4130</name>
</gene>